<evidence type="ECO:0000313" key="1">
    <source>
        <dbReference type="EMBL" id="GAI72717.1"/>
    </source>
</evidence>
<protein>
    <submittedName>
        <fullName evidence="1">Uncharacterized protein</fullName>
    </submittedName>
</protein>
<dbReference type="Gene3D" id="3.90.1720.10">
    <property type="entry name" value="endopeptidase domain like (from Nostoc punctiforme)"/>
    <property type="match status" value="1"/>
</dbReference>
<dbReference type="AlphaFoldDB" id="X1QVW1"/>
<comment type="caution">
    <text evidence="1">The sequence shown here is derived from an EMBL/GenBank/DDBJ whole genome shotgun (WGS) entry which is preliminary data.</text>
</comment>
<proteinExistence type="predicted"/>
<gene>
    <name evidence="1" type="ORF">S12H4_04301</name>
</gene>
<name>X1QVW1_9ZZZZ</name>
<sequence length="198" mass="22920">MSEFKLQPADTLVNVNTGDDPWSVIRRWASGEYSHVFVYLGRLFIGYIGGEALPKGINAPMLFESNGRGCCLRLLSERYGEEVVVMRLISEYTRRRIPYVLEEAIKLASDDQAYYDYMCLVKYILPRLICEKLGLPMPLKYHRDPWHVCSEAIFEVFYRAKLWNILRPYCVPPLPGDFVTDSLLLEEVNRGKLSQGWV</sequence>
<accession>X1QVW1</accession>
<reference evidence="1" key="1">
    <citation type="journal article" date="2014" name="Front. Microbiol.">
        <title>High frequency of phylogenetically diverse reductive dehalogenase-homologous genes in deep subseafloor sedimentary metagenomes.</title>
        <authorList>
            <person name="Kawai M."/>
            <person name="Futagami T."/>
            <person name="Toyoda A."/>
            <person name="Takaki Y."/>
            <person name="Nishi S."/>
            <person name="Hori S."/>
            <person name="Arai W."/>
            <person name="Tsubouchi T."/>
            <person name="Morono Y."/>
            <person name="Uchiyama I."/>
            <person name="Ito T."/>
            <person name="Fujiyama A."/>
            <person name="Inagaki F."/>
            <person name="Takami H."/>
        </authorList>
    </citation>
    <scope>NUCLEOTIDE SEQUENCE</scope>
    <source>
        <strain evidence="1">Expedition CK06-06</strain>
    </source>
</reference>
<organism evidence="1">
    <name type="scientific">marine sediment metagenome</name>
    <dbReference type="NCBI Taxonomy" id="412755"/>
    <lineage>
        <taxon>unclassified sequences</taxon>
        <taxon>metagenomes</taxon>
        <taxon>ecological metagenomes</taxon>
    </lineage>
</organism>
<dbReference type="EMBL" id="BARW01001309">
    <property type="protein sequence ID" value="GAI72717.1"/>
    <property type="molecule type" value="Genomic_DNA"/>
</dbReference>